<keyword evidence="5" id="KW-0472">Membrane</keyword>
<dbReference type="InterPro" id="IPR005498">
    <property type="entry name" value="T4SS_VirB10/TraB/TrbI"/>
</dbReference>
<organism evidence="6 7">
    <name type="scientific">Iodidimonas gelatinilytica</name>
    <dbReference type="NCBI Taxonomy" id="1236966"/>
    <lineage>
        <taxon>Bacteria</taxon>
        <taxon>Pseudomonadati</taxon>
        <taxon>Pseudomonadota</taxon>
        <taxon>Alphaproteobacteria</taxon>
        <taxon>Iodidimonadales</taxon>
        <taxon>Iodidimonadaceae</taxon>
        <taxon>Iodidimonas</taxon>
    </lineage>
</organism>
<name>A0A5A7MTA2_9PROT</name>
<accession>A0A5A7MTA2</accession>
<comment type="subcellular location">
    <subcellularLocation>
        <location evidence="1">Membrane</location>
        <topology evidence="1">Single-pass membrane protein</topology>
    </subcellularLocation>
</comment>
<dbReference type="GO" id="GO:0016020">
    <property type="term" value="C:membrane"/>
    <property type="evidence" value="ECO:0007669"/>
    <property type="project" value="UniProtKB-SubCell"/>
</dbReference>
<keyword evidence="3" id="KW-0812">Transmembrane</keyword>
<evidence type="ECO:0000313" key="6">
    <source>
        <dbReference type="EMBL" id="GEQ99282.1"/>
    </source>
</evidence>
<dbReference type="AlphaFoldDB" id="A0A5A7MTA2"/>
<dbReference type="EMBL" id="BKCL01000016">
    <property type="protein sequence ID" value="GEQ99282.1"/>
    <property type="molecule type" value="Genomic_DNA"/>
</dbReference>
<dbReference type="Pfam" id="PF03743">
    <property type="entry name" value="TrbI"/>
    <property type="match status" value="1"/>
</dbReference>
<comment type="caution">
    <text evidence="6">The sequence shown here is derived from an EMBL/GenBank/DDBJ whole genome shotgun (WGS) entry which is preliminary data.</text>
</comment>
<reference evidence="6 7" key="1">
    <citation type="submission" date="2019-09" db="EMBL/GenBank/DDBJ databases">
        <title>NBRP : Genome information of microbial organism related human and environment.</title>
        <authorList>
            <person name="Hattori M."/>
            <person name="Oshima K."/>
            <person name="Inaba H."/>
            <person name="Suda W."/>
            <person name="Sakamoto M."/>
            <person name="Iino T."/>
            <person name="Kitahara M."/>
            <person name="Oshida Y."/>
            <person name="Iida T."/>
            <person name="Kudo T."/>
            <person name="Itoh T."/>
            <person name="Ohkuma M."/>
        </authorList>
    </citation>
    <scope>NUCLEOTIDE SEQUENCE [LARGE SCALE GENOMIC DNA]</scope>
    <source>
        <strain evidence="6 7">Hi-2</strain>
    </source>
</reference>
<evidence type="ECO:0000256" key="4">
    <source>
        <dbReference type="ARBA" id="ARBA00022989"/>
    </source>
</evidence>
<sequence length="139" mass="14761">MQETFVALQRLVDGRTASPAVLEPYVDTELPGRADMMISLNVPLGDNPAVPRGTSAICPYQPVRGGKRIPVTCNRLITPQGADFRIKATVYGPDGLPGIPADGIKPNGALLADHAKELVIYLDEIVSVGVVGGPMWSKK</sequence>
<evidence type="ECO:0000256" key="2">
    <source>
        <dbReference type="ARBA" id="ARBA00010265"/>
    </source>
</evidence>
<gene>
    <name evidence="6" type="ORF">JCM17844_29190</name>
</gene>
<dbReference type="Proteomes" id="UP000322084">
    <property type="component" value="Unassembled WGS sequence"/>
</dbReference>
<keyword evidence="4" id="KW-1133">Transmembrane helix</keyword>
<protein>
    <submittedName>
        <fullName evidence="6">Uncharacterized protein</fullName>
    </submittedName>
</protein>
<dbReference type="Gene3D" id="2.40.128.260">
    <property type="entry name" value="Type IV secretion system, VirB10/TraB/TrbI"/>
    <property type="match status" value="1"/>
</dbReference>
<proteinExistence type="inferred from homology"/>
<evidence type="ECO:0000256" key="3">
    <source>
        <dbReference type="ARBA" id="ARBA00022692"/>
    </source>
</evidence>
<comment type="similarity">
    <text evidence="2">Belongs to the TrbI/VirB10 family.</text>
</comment>
<evidence type="ECO:0000256" key="5">
    <source>
        <dbReference type="ARBA" id="ARBA00023136"/>
    </source>
</evidence>
<evidence type="ECO:0000256" key="1">
    <source>
        <dbReference type="ARBA" id="ARBA00004167"/>
    </source>
</evidence>
<dbReference type="InterPro" id="IPR042217">
    <property type="entry name" value="T4SS_VirB10/TrbI"/>
</dbReference>
<evidence type="ECO:0000313" key="7">
    <source>
        <dbReference type="Proteomes" id="UP000322084"/>
    </source>
</evidence>